<evidence type="ECO:0000259" key="8">
    <source>
        <dbReference type="PROSITE" id="PS50110"/>
    </source>
</evidence>
<dbReference type="Proteomes" id="UP001156601">
    <property type="component" value="Unassembled WGS sequence"/>
</dbReference>
<protein>
    <submittedName>
        <fullName evidence="9">Sigma-54-dependent Fis family transcriptional regulator</fullName>
    </submittedName>
</protein>
<dbReference type="PROSITE" id="PS50110">
    <property type="entry name" value="RESPONSE_REGULATORY"/>
    <property type="match status" value="1"/>
</dbReference>
<evidence type="ECO:0000313" key="9">
    <source>
        <dbReference type="EMBL" id="GLR69173.1"/>
    </source>
</evidence>
<evidence type="ECO:0000256" key="3">
    <source>
        <dbReference type="ARBA" id="ARBA00023015"/>
    </source>
</evidence>
<dbReference type="SMART" id="SM00382">
    <property type="entry name" value="AAA"/>
    <property type="match status" value="1"/>
</dbReference>
<dbReference type="Gene3D" id="3.40.50.2300">
    <property type="match status" value="1"/>
</dbReference>
<dbReference type="Gene3D" id="1.10.8.60">
    <property type="match status" value="1"/>
</dbReference>
<reference evidence="9" key="1">
    <citation type="journal article" date="2014" name="Int. J. Syst. Evol. Microbiol.">
        <title>Complete genome sequence of Corynebacterium casei LMG S-19264T (=DSM 44701T), isolated from a smear-ripened cheese.</title>
        <authorList>
            <consortium name="US DOE Joint Genome Institute (JGI-PGF)"/>
            <person name="Walter F."/>
            <person name="Albersmeier A."/>
            <person name="Kalinowski J."/>
            <person name="Ruckert C."/>
        </authorList>
    </citation>
    <scope>NUCLEOTIDE SEQUENCE</scope>
    <source>
        <strain evidence="9">NBRC 110023</strain>
    </source>
</reference>
<name>A0AA37SZ16_9ALTE</name>
<keyword evidence="4" id="KW-0238">DNA-binding</keyword>
<organism evidence="9 10">
    <name type="scientific">Agaribacter marinus</name>
    <dbReference type="NCBI Taxonomy" id="1431249"/>
    <lineage>
        <taxon>Bacteria</taxon>
        <taxon>Pseudomonadati</taxon>
        <taxon>Pseudomonadota</taxon>
        <taxon>Gammaproteobacteria</taxon>
        <taxon>Alteromonadales</taxon>
        <taxon>Alteromonadaceae</taxon>
        <taxon>Agaribacter</taxon>
    </lineage>
</organism>
<dbReference type="GO" id="GO:0005524">
    <property type="term" value="F:ATP binding"/>
    <property type="evidence" value="ECO:0007669"/>
    <property type="project" value="UniProtKB-KW"/>
</dbReference>
<sequence length="468" mass="52148">MGKNNASILIVDDDQDILFTADMFLKRHFAQIHTLEDPNNIEKILSTSSIDLVLLDMNFALGLNTGAEGLHWLQRILSIVPDMVVVLMTAYGDVGLSVEAIKQGATDFVLKPWKNEKLLATLNSALLLSDSRKQVSTLTISQQALQKEKAVPDVIGQSSALQHILKQVEKVAKTEANILILGENGVGKDVIAQQIYHQSHRADSIMLSVDLGAIPESLFESELFGHVKGAFTDAHSDRAGRFQAASGGTLFLDEIGNLPIHLQAKLLRVLEQKCVSPVGSDKIIPVDVRLICATNSKLKKLVDDGKFRADLYYRINTIELSVPPLRERAEDISLLVEYFAQRYCKKYQLNQKRVSASAIAKLEAYDWPGNIRELAHTVERAVIMSDDSFEHQSNHGFLSAQDFILPQTNNIEYTDRQANPFNDCNLERIEGLAVKYALEKHEGNISQSAKELGITRTSLYRRIKKFGL</sequence>
<dbReference type="SUPFAM" id="SSF46689">
    <property type="entry name" value="Homeodomain-like"/>
    <property type="match status" value="1"/>
</dbReference>
<evidence type="ECO:0000256" key="2">
    <source>
        <dbReference type="ARBA" id="ARBA00022840"/>
    </source>
</evidence>
<feature type="modified residue" description="4-aspartylphosphate" evidence="6">
    <location>
        <position position="56"/>
    </location>
</feature>
<evidence type="ECO:0000313" key="10">
    <source>
        <dbReference type="Proteomes" id="UP001156601"/>
    </source>
</evidence>
<dbReference type="PROSITE" id="PS00688">
    <property type="entry name" value="SIGMA54_INTERACT_3"/>
    <property type="match status" value="1"/>
</dbReference>
<dbReference type="Pfam" id="PF00072">
    <property type="entry name" value="Response_reg"/>
    <property type="match status" value="1"/>
</dbReference>
<dbReference type="InterPro" id="IPR002197">
    <property type="entry name" value="HTH_Fis"/>
</dbReference>
<dbReference type="PRINTS" id="PR01590">
    <property type="entry name" value="HTHFIS"/>
</dbReference>
<dbReference type="InterPro" id="IPR058031">
    <property type="entry name" value="AAA_lid_NorR"/>
</dbReference>
<dbReference type="AlphaFoldDB" id="A0AA37SZ16"/>
<dbReference type="GO" id="GO:0043565">
    <property type="term" value="F:sequence-specific DNA binding"/>
    <property type="evidence" value="ECO:0007669"/>
    <property type="project" value="InterPro"/>
</dbReference>
<evidence type="ECO:0000256" key="5">
    <source>
        <dbReference type="ARBA" id="ARBA00023163"/>
    </source>
</evidence>
<dbReference type="Gene3D" id="1.10.10.60">
    <property type="entry name" value="Homeodomain-like"/>
    <property type="match status" value="1"/>
</dbReference>
<keyword evidence="5" id="KW-0804">Transcription</keyword>
<evidence type="ECO:0000256" key="6">
    <source>
        <dbReference type="PROSITE-ProRule" id="PRU00169"/>
    </source>
</evidence>
<keyword evidence="3" id="KW-0805">Transcription regulation</keyword>
<dbReference type="GO" id="GO:0006355">
    <property type="term" value="P:regulation of DNA-templated transcription"/>
    <property type="evidence" value="ECO:0007669"/>
    <property type="project" value="InterPro"/>
</dbReference>
<gene>
    <name evidence="9" type="ORF">GCM10007852_00810</name>
</gene>
<dbReference type="InterPro" id="IPR027417">
    <property type="entry name" value="P-loop_NTPase"/>
</dbReference>
<accession>A0AA37SZ16</accession>
<dbReference type="Pfam" id="PF00158">
    <property type="entry name" value="Sigma54_activat"/>
    <property type="match status" value="1"/>
</dbReference>
<dbReference type="CDD" id="cd00009">
    <property type="entry name" value="AAA"/>
    <property type="match status" value="1"/>
</dbReference>
<dbReference type="Gene3D" id="3.40.50.300">
    <property type="entry name" value="P-loop containing nucleotide triphosphate hydrolases"/>
    <property type="match status" value="1"/>
</dbReference>
<dbReference type="SMART" id="SM00448">
    <property type="entry name" value="REC"/>
    <property type="match status" value="1"/>
</dbReference>
<dbReference type="InterPro" id="IPR025943">
    <property type="entry name" value="Sigma_54_int_dom_ATP-bd_2"/>
</dbReference>
<dbReference type="RefSeq" id="WP_284215495.1">
    <property type="nucleotide sequence ID" value="NZ_BSOT01000001.1"/>
</dbReference>
<dbReference type="EMBL" id="BSOT01000001">
    <property type="protein sequence ID" value="GLR69173.1"/>
    <property type="molecule type" value="Genomic_DNA"/>
</dbReference>
<keyword evidence="10" id="KW-1185">Reference proteome</keyword>
<evidence type="ECO:0000256" key="1">
    <source>
        <dbReference type="ARBA" id="ARBA00022741"/>
    </source>
</evidence>
<dbReference type="PANTHER" id="PTHR32071">
    <property type="entry name" value="TRANSCRIPTIONAL REGULATORY PROTEIN"/>
    <property type="match status" value="1"/>
</dbReference>
<dbReference type="PROSITE" id="PS00676">
    <property type="entry name" value="SIGMA54_INTERACT_2"/>
    <property type="match status" value="1"/>
</dbReference>
<feature type="domain" description="Response regulatory" evidence="8">
    <location>
        <begin position="7"/>
        <end position="126"/>
    </location>
</feature>
<keyword evidence="1" id="KW-0547">Nucleotide-binding</keyword>
<dbReference type="InterPro" id="IPR011006">
    <property type="entry name" value="CheY-like_superfamily"/>
</dbReference>
<feature type="domain" description="Sigma-54 factor interaction" evidence="7">
    <location>
        <begin position="154"/>
        <end position="383"/>
    </location>
</feature>
<dbReference type="InterPro" id="IPR001789">
    <property type="entry name" value="Sig_transdc_resp-reg_receiver"/>
</dbReference>
<dbReference type="PROSITE" id="PS50045">
    <property type="entry name" value="SIGMA54_INTERACT_4"/>
    <property type="match status" value="1"/>
</dbReference>
<dbReference type="Pfam" id="PF02954">
    <property type="entry name" value="HTH_8"/>
    <property type="match status" value="1"/>
</dbReference>
<comment type="caution">
    <text evidence="9">The sequence shown here is derived from an EMBL/GenBank/DDBJ whole genome shotgun (WGS) entry which is preliminary data.</text>
</comment>
<dbReference type="InterPro" id="IPR025944">
    <property type="entry name" value="Sigma_54_int_dom_CS"/>
</dbReference>
<dbReference type="GO" id="GO:0000160">
    <property type="term" value="P:phosphorelay signal transduction system"/>
    <property type="evidence" value="ECO:0007669"/>
    <property type="project" value="InterPro"/>
</dbReference>
<evidence type="ECO:0000256" key="4">
    <source>
        <dbReference type="ARBA" id="ARBA00023125"/>
    </source>
</evidence>
<reference evidence="9" key="2">
    <citation type="submission" date="2023-01" db="EMBL/GenBank/DDBJ databases">
        <title>Draft genome sequence of Agaribacter marinus strain NBRC 110023.</title>
        <authorList>
            <person name="Sun Q."/>
            <person name="Mori K."/>
        </authorList>
    </citation>
    <scope>NUCLEOTIDE SEQUENCE</scope>
    <source>
        <strain evidence="9">NBRC 110023</strain>
    </source>
</reference>
<dbReference type="FunFam" id="3.40.50.300:FF:000006">
    <property type="entry name" value="DNA-binding transcriptional regulator NtrC"/>
    <property type="match status" value="1"/>
</dbReference>
<dbReference type="InterPro" id="IPR003593">
    <property type="entry name" value="AAA+_ATPase"/>
</dbReference>
<keyword evidence="2" id="KW-0067">ATP-binding</keyword>
<dbReference type="InterPro" id="IPR002078">
    <property type="entry name" value="Sigma_54_int"/>
</dbReference>
<dbReference type="Pfam" id="PF25601">
    <property type="entry name" value="AAA_lid_14"/>
    <property type="match status" value="1"/>
</dbReference>
<proteinExistence type="predicted"/>
<dbReference type="InterPro" id="IPR009057">
    <property type="entry name" value="Homeodomain-like_sf"/>
</dbReference>
<dbReference type="SUPFAM" id="SSF52540">
    <property type="entry name" value="P-loop containing nucleoside triphosphate hydrolases"/>
    <property type="match status" value="1"/>
</dbReference>
<dbReference type="SUPFAM" id="SSF52172">
    <property type="entry name" value="CheY-like"/>
    <property type="match status" value="1"/>
</dbReference>
<keyword evidence="6" id="KW-0597">Phosphoprotein</keyword>
<evidence type="ECO:0000259" key="7">
    <source>
        <dbReference type="PROSITE" id="PS50045"/>
    </source>
</evidence>
<dbReference type="PANTHER" id="PTHR32071:SF113">
    <property type="entry name" value="ALGINATE BIOSYNTHESIS TRANSCRIPTIONAL REGULATORY PROTEIN ALGB"/>
    <property type="match status" value="1"/>
</dbReference>